<dbReference type="RefSeq" id="WP_115866180.1">
    <property type="nucleotide sequence ID" value="NZ_QREG01000001.1"/>
</dbReference>
<evidence type="ECO:0000313" key="2">
    <source>
        <dbReference type="EMBL" id="REE05669.1"/>
    </source>
</evidence>
<dbReference type="OrthoDB" id="1524444at2"/>
<sequence length="180" mass="20038">MKYSYTKACFALLILLSSCYSSTEVGPVGPPGPQGPIGPKGADAENAYVFEWENVNFTAPDFEVILPYPDNFEGYASDVALTYLLWDTYTTDDGEVVEVWRKLSQSIPTADGMLVYNSDFSIYDVRLFLDAEFPLTWLGADDTDAWVVRVVIVPGDFWNSGRVDFSDYQAVAKALELPEL</sequence>
<evidence type="ECO:0008006" key="4">
    <source>
        <dbReference type="Google" id="ProtNLM"/>
    </source>
</evidence>
<comment type="caution">
    <text evidence="2">The sequence shown here is derived from an EMBL/GenBank/DDBJ whole genome shotgun (WGS) entry which is preliminary data.</text>
</comment>
<dbReference type="PROSITE" id="PS51257">
    <property type="entry name" value="PROKAR_LIPOPROTEIN"/>
    <property type="match status" value="1"/>
</dbReference>
<proteinExistence type="predicted"/>
<dbReference type="Proteomes" id="UP000256779">
    <property type="component" value="Unassembled WGS sequence"/>
</dbReference>
<evidence type="ECO:0000256" key="1">
    <source>
        <dbReference type="SAM" id="SignalP"/>
    </source>
</evidence>
<feature type="signal peptide" evidence="1">
    <location>
        <begin position="1"/>
        <end position="23"/>
    </location>
</feature>
<protein>
    <recommendedName>
        <fullName evidence="4">Collagen triple helix repeat protein</fullName>
    </recommendedName>
</protein>
<accession>A0A3D9LI12</accession>
<dbReference type="EMBL" id="QREG01000001">
    <property type="protein sequence ID" value="REE05669.1"/>
    <property type="molecule type" value="Genomic_DNA"/>
</dbReference>
<keyword evidence="3" id="KW-1185">Reference proteome</keyword>
<evidence type="ECO:0000313" key="3">
    <source>
        <dbReference type="Proteomes" id="UP000256779"/>
    </source>
</evidence>
<gene>
    <name evidence="2" type="ORF">C7460_101186</name>
</gene>
<name>A0A3D9LI12_MARFU</name>
<reference evidence="2 3" key="1">
    <citation type="submission" date="2018-07" db="EMBL/GenBank/DDBJ databases">
        <title>Genomic Encyclopedia of Type Strains, Phase IV (KMG-IV): sequencing the most valuable type-strain genomes for metagenomic binning, comparative biology and taxonomic classification.</title>
        <authorList>
            <person name="Goeker M."/>
        </authorList>
    </citation>
    <scope>NUCLEOTIDE SEQUENCE [LARGE SCALE GENOMIC DNA]</scope>
    <source>
        <strain evidence="2 3">DSM 4134</strain>
    </source>
</reference>
<organism evidence="2 3">
    <name type="scientific">Marinoscillum furvescens DSM 4134</name>
    <dbReference type="NCBI Taxonomy" id="1122208"/>
    <lineage>
        <taxon>Bacteria</taxon>
        <taxon>Pseudomonadati</taxon>
        <taxon>Bacteroidota</taxon>
        <taxon>Cytophagia</taxon>
        <taxon>Cytophagales</taxon>
        <taxon>Reichenbachiellaceae</taxon>
        <taxon>Marinoscillum</taxon>
    </lineage>
</organism>
<keyword evidence="1" id="KW-0732">Signal</keyword>
<feature type="chain" id="PRO_5017667979" description="Collagen triple helix repeat protein" evidence="1">
    <location>
        <begin position="24"/>
        <end position="180"/>
    </location>
</feature>
<dbReference type="AlphaFoldDB" id="A0A3D9LI12"/>